<sequence length="382" mass="41783">MSLTVIDICGYRSVKSLRFPVRRVSVYVGGNAVGKTNLYRALELVHHAATGALAREIGKEGGLASIFWAGPRRRDQIPRITLEVFLESVLGHENTPFSPRYRIEIGFPDVIQHAAFDQEAQVKTEQLSIVTAGGRSVTLLERKGRSVWARDADGRKILLEHELLASETALSQIRGGGVFAEIEAVRHTLSSWRFYHQFRTDPDAPIRRPGLPVTSPLLDADGSNLASVLATLRHIRGDTVDLDDAIDAAFPGAQLVIDPPTDRAQFSMRFPDLPHRIFAARELSEGTLQFLALLGALLSYRLPPLIALNEPEASLHPDLLPALAKAIAQAAKRSQIWVVTHSRPLADAIELETGAAAREVIRDDGATTLRGLGKLGTFVDDI</sequence>
<feature type="domain" description="ATPase AAA-type core" evidence="1">
    <location>
        <begin position="267"/>
        <end position="345"/>
    </location>
</feature>
<protein>
    <submittedName>
        <fullName evidence="2">ATPase</fullName>
    </submittedName>
</protein>
<dbReference type="RefSeq" id="WP_189424080.1">
    <property type="nucleotide sequence ID" value="NZ_BMZE01000001.1"/>
</dbReference>
<dbReference type="Pfam" id="PF13304">
    <property type="entry name" value="AAA_21"/>
    <property type="match status" value="1"/>
</dbReference>
<dbReference type="AlphaFoldDB" id="A0A918S263"/>
<dbReference type="InterPro" id="IPR003959">
    <property type="entry name" value="ATPase_AAA_core"/>
</dbReference>
<name>A0A918S263_9HYPH</name>
<dbReference type="EMBL" id="BMZE01000001">
    <property type="protein sequence ID" value="GHA17410.1"/>
    <property type="molecule type" value="Genomic_DNA"/>
</dbReference>
<dbReference type="GO" id="GO:0006302">
    <property type="term" value="P:double-strand break repair"/>
    <property type="evidence" value="ECO:0007669"/>
    <property type="project" value="TreeGrafter"/>
</dbReference>
<dbReference type="Gene3D" id="3.40.50.300">
    <property type="entry name" value="P-loop containing nucleotide triphosphate hydrolases"/>
    <property type="match status" value="1"/>
</dbReference>
<reference evidence="2" key="1">
    <citation type="journal article" date="2014" name="Int. J. Syst. Evol. Microbiol.">
        <title>Complete genome sequence of Corynebacterium casei LMG S-19264T (=DSM 44701T), isolated from a smear-ripened cheese.</title>
        <authorList>
            <consortium name="US DOE Joint Genome Institute (JGI-PGF)"/>
            <person name="Walter F."/>
            <person name="Albersmeier A."/>
            <person name="Kalinowski J."/>
            <person name="Ruckert C."/>
        </authorList>
    </citation>
    <scope>NUCLEOTIDE SEQUENCE</scope>
    <source>
        <strain evidence="2">KCTC 32437</strain>
    </source>
</reference>
<dbReference type="GO" id="GO:0000731">
    <property type="term" value="P:DNA synthesis involved in DNA repair"/>
    <property type="evidence" value="ECO:0007669"/>
    <property type="project" value="TreeGrafter"/>
</dbReference>
<dbReference type="Pfam" id="PF11398">
    <property type="entry name" value="DUF2813"/>
    <property type="match status" value="1"/>
</dbReference>
<dbReference type="InterPro" id="IPR022602">
    <property type="entry name" value="DUF2813"/>
</dbReference>
<evidence type="ECO:0000313" key="2">
    <source>
        <dbReference type="EMBL" id="GHA17410.1"/>
    </source>
</evidence>
<keyword evidence="3" id="KW-1185">Reference proteome</keyword>
<dbReference type="GO" id="GO:0005524">
    <property type="term" value="F:ATP binding"/>
    <property type="evidence" value="ECO:0007669"/>
    <property type="project" value="InterPro"/>
</dbReference>
<dbReference type="InterPro" id="IPR014555">
    <property type="entry name" value="RecF-like"/>
</dbReference>
<dbReference type="SUPFAM" id="SSF52540">
    <property type="entry name" value="P-loop containing nucleoside triphosphate hydrolases"/>
    <property type="match status" value="1"/>
</dbReference>
<comment type="caution">
    <text evidence="2">The sequence shown here is derived from an EMBL/GenBank/DDBJ whole genome shotgun (WGS) entry which is preliminary data.</text>
</comment>
<accession>A0A918S263</accession>
<organism evidence="2 3">
    <name type="scientific">Devosia pacifica</name>
    <dbReference type="NCBI Taxonomy" id="1335967"/>
    <lineage>
        <taxon>Bacteria</taxon>
        <taxon>Pseudomonadati</taxon>
        <taxon>Pseudomonadota</taxon>
        <taxon>Alphaproteobacteria</taxon>
        <taxon>Hyphomicrobiales</taxon>
        <taxon>Devosiaceae</taxon>
        <taxon>Devosia</taxon>
    </lineage>
</organism>
<dbReference type="Proteomes" id="UP000646579">
    <property type="component" value="Unassembled WGS sequence"/>
</dbReference>
<dbReference type="InterPro" id="IPR027417">
    <property type="entry name" value="P-loop_NTPase"/>
</dbReference>
<dbReference type="PIRSF" id="PIRSF029347">
    <property type="entry name" value="RecF"/>
    <property type="match status" value="1"/>
</dbReference>
<gene>
    <name evidence="2" type="ORF">GCM10007989_10750</name>
</gene>
<dbReference type="GO" id="GO:0016887">
    <property type="term" value="F:ATP hydrolysis activity"/>
    <property type="evidence" value="ECO:0007669"/>
    <property type="project" value="InterPro"/>
</dbReference>
<evidence type="ECO:0000259" key="1">
    <source>
        <dbReference type="Pfam" id="PF13304"/>
    </source>
</evidence>
<proteinExistence type="predicted"/>
<reference evidence="2" key="2">
    <citation type="submission" date="2020-09" db="EMBL/GenBank/DDBJ databases">
        <authorList>
            <person name="Sun Q."/>
            <person name="Kim S."/>
        </authorList>
    </citation>
    <scope>NUCLEOTIDE SEQUENCE</scope>
    <source>
        <strain evidence="2">KCTC 32437</strain>
    </source>
</reference>
<dbReference type="PANTHER" id="PTHR32182:SF25">
    <property type="entry name" value="SLR1056 PROTEIN"/>
    <property type="match status" value="1"/>
</dbReference>
<dbReference type="PANTHER" id="PTHR32182">
    <property type="entry name" value="DNA REPLICATION AND REPAIR PROTEIN RECF"/>
    <property type="match status" value="1"/>
</dbReference>
<evidence type="ECO:0000313" key="3">
    <source>
        <dbReference type="Proteomes" id="UP000646579"/>
    </source>
</evidence>